<dbReference type="Proteomes" id="UP000292704">
    <property type="component" value="Unassembled WGS sequence"/>
</dbReference>
<evidence type="ECO:0000313" key="3">
    <source>
        <dbReference type="Proteomes" id="UP000292704"/>
    </source>
</evidence>
<sequence>MGAEGSRKITLPLMFVIGFSLLSSGLFGFPPLPRDGVALLVYGSILFAIGMWRGTAAEDSRR</sequence>
<accession>A0A482Y2N8</accession>
<proteinExistence type="predicted"/>
<protein>
    <submittedName>
        <fullName evidence="2">Uncharacterized protein</fullName>
    </submittedName>
</protein>
<keyword evidence="1" id="KW-1133">Transmembrane helix</keyword>
<dbReference type="STRING" id="222984.GCA_000731985_01622"/>
<dbReference type="AlphaFoldDB" id="A0A482Y2N8"/>
<name>A0A482Y2N8_9EURY</name>
<organism evidence="2 3">
    <name type="scientific">Natrinema altunense</name>
    <dbReference type="NCBI Taxonomy" id="222984"/>
    <lineage>
        <taxon>Archaea</taxon>
        <taxon>Methanobacteriati</taxon>
        <taxon>Methanobacteriota</taxon>
        <taxon>Stenosarchaea group</taxon>
        <taxon>Halobacteria</taxon>
        <taxon>Halobacteriales</taxon>
        <taxon>Natrialbaceae</taxon>
        <taxon>Natrinema</taxon>
    </lineage>
</organism>
<dbReference type="EMBL" id="SHMR01000007">
    <property type="protein sequence ID" value="RZH66987.1"/>
    <property type="molecule type" value="Genomic_DNA"/>
</dbReference>
<evidence type="ECO:0000313" key="2">
    <source>
        <dbReference type="EMBL" id="RZH66987.1"/>
    </source>
</evidence>
<keyword evidence="1" id="KW-0812">Transmembrane</keyword>
<dbReference type="RefSeq" id="WP_130171255.1">
    <property type="nucleotide sequence ID" value="NZ_SHMR01000007.1"/>
</dbReference>
<reference evidence="2 3" key="1">
    <citation type="submission" date="2019-02" db="EMBL/GenBank/DDBJ databases">
        <title>Genome analysis provides insights into bioremediation potentialities and Haloocin production by Natrinema altunense strain 4.1R isolated from Chott Douz in Tunisian desert.</title>
        <authorList>
            <person name="Najjari A."/>
            <person name="Youssef N."/>
            <person name="Ben Dhia O."/>
            <person name="Ferjani R."/>
            <person name="El Hidri D."/>
            <person name="Ouzari H.I."/>
            <person name="Cherif A."/>
        </authorList>
    </citation>
    <scope>NUCLEOTIDE SEQUENCE [LARGE SCALE GENOMIC DNA]</scope>
    <source>
        <strain evidence="2 3">4.1R</strain>
    </source>
</reference>
<keyword evidence="1" id="KW-0472">Membrane</keyword>
<evidence type="ECO:0000256" key="1">
    <source>
        <dbReference type="SAM" id="Phobius"/>
    </source>
</evidence>
<feature type="transmembrane region" description="Helical" evidence="1">
    <location>
        <begin position="36"/>
        <end position="54"/>
    </location>
</feature>
<comment type="caution">
    <text evidence="2">The sequence shown here is derived from an EMBL/GenBank/DDBJ whole genome shotgun (WGS) entry which is preliminary data.</text>
</comment>
<gene>
    <name evidence="2" type="ORF">ELS17_14525</name>
</gene>
<feature type="transmembrane region" description="Helical" evidence="1">
    <location>
        <begin position="12"/>
        <end position="30"/>
    </location>
</feature>